<gene>
    <name evidence="1" type="ORF">M427DRAFT_309068</name>
</gene>
<evidence type="ECO:0000313" key="2">
    <source>
        <dbReference type="Proteomes" id="UP000070544"/>
    </source>
</evidence>
<reference evidence="1 2" key="1">
    <citation type="journal article" date="2015" name="Genome Biol. Evol.">
        <title>Phylogenomic analyses indicate that early fungi evolved digesting cell walls of algal ancestors of land plants.</title>
        <authorList>
            <person name="Chang Y."/>
            <person name="Wang S."/>
            <person name="Sekimoto S."/>
            <person name="Aerts A.L."/>
            <person name="Choi C."/>
            <person name="Clum A."/>
            <person name="LaButti K.M."/>
            <person name="Lindquist E.A."/>
            <person name="Yee Ngan C."/>
            <person name="Ohm R.A."/>
            <person name="Salamov A.A."/>
            <person name="Grigoriev I.V."/>
            <person name="Spatafora J.W."/>
            <person name="Berbee M.L."/>
        </authorList>
    </citation>
    <scope>NUCLEOTIDE SEQUENCE [LARGE SCALE GENOMIC DNA]</scope>
    <source>
        <strain evidence="1 2">JEL478</strain>
    </source>
</reference>
<dbReference type="AlphaFoldDB" id="A0A139AG90"/>
<keyword evidence="2" id="KW-1185">Reference proteome</keyword>
<dbReference type="EMBL" id="KQ965759">
    <property type="protein sequence ID" value="KXS15807.1"/>
    <property type="molecule type" value="Genomic_DNA"/>
</dbReference>
<evidence type="ECO:0000313" key="1">
    <source>
        <dbReference type="EMBL" id="KXS15807.1"/>
    </source>
</evidence>
<protein>
    <submittedName>
        <fullName evidence="1">Uncharacterized protein</fullName>
    </submittedName>
</protein>
<dbReference type="OrthoDB" id="39175at2759"/>
<dbReference type="Proteomes" id="UP000070544">
    <property type="component" value="Unassembled WGS sequence"/>
</dbReference>
<name>A0A139AG90_GONPJ</name>
<accession>A0A139AG90</accession>
<organism evidence="1 2">
    <name type="scientific">Gonapodya prolifera (strain JEL478)</name>
    <name type="common">Monoblepharis prolifera</name>
    <dbReference type="NCBI Taxonomy" id="1344416"/>
    <lineage>
        <taxon>Eukaryota</taxon>
        <taxon>Fungi</taxon>
        <taxon>Fungi incertae sedis</taxon>
        <taxon>Chytridiomycota</taxon>
        <taxon>Chytridiomycota incertae sedis</taxon>
        <taxon>Monoblepharidomycetes</taxon>
        <taxon>Monoblepharidales</taxon>
        <taxon>Gonapodyaceae</taxon>
        <taxon>Gonapodya</taxon>
    </lineage>
</organism>
<proteinExistence type="predicted"/>
<sequence>MDSVIAVGYKSQPRLPDMQSTILLPCAEPFFNLDPPPSVAPVNLPSWIVQADPPHFMDSPEVTSEMTKDHVWLLFAGFAKQNRTVLRLTTKNMRKEPLFVKTEFEIHTKVSARLLSLFPPAVRLLASNEPSSGEFHNLQGWFDEQRDLPSSVPYAIAVMSIMVYSMWVIPMGPQTKNMLEDTAWVGSESFLPCIELANTCTKFTSALLSAAPTFPIPGTTVLFHIFQIGAIHLLCAKHALSNAPKVGIPTSSPGASGSDGVLGKGLLLSDVSQGSIGTASWTSEQALNTVAMDSLAKAEVHGHVLWIHASETKMGESVWNLWEATLKDVIPVISALGSLELTERIVELNPEEYQD</sequence>